<dbReference type="Pfam" id="PF02371">
    <property type="entry name" value="Transposase_20"/>
    <property type="match status" value="1"/>
</dbReference>
<evidence type="ECO:0000259" key="3">
    <source>
        <dbReference type="Pfam" id="PF02371"/>
    </source>
</evidence>
<feature type="coiled-coil region" evidence="1">
    <location>
        <begin position="161"/>
        <end position="188"/>
    </location>
</feature>
<dbReference type="PANTHER" id="PTHR33055">
    <property type="entry name" value="TRANSPOSASE FOR INSERTION SEQUENCE ELEMENT IS1111A"/>
    <property type="match status" value="1"/>
</dbReference>
<gene>
    <name evidence="4" type="ORF">GCM10009126_12470</name>
</gene>
<dbReference type="NCBIfam" id="NF033542">
    <property type="entry name" value="transpos_IS110"/>
    <property type="match status" value="1"/>
</dbReference>
<keyword evidence="5" id="KW-1185">Reference proteome</keyword>
<evidence type="ECO:0000259" key="2">
    <source>
        <dbReference type="Pfam" id="PF01548"/>
    </source>
</evidence>
<proteinExistence type="predicted"/>
<dbReference type="EMBL" id="BAAAFO010000002">
    <property type="protein sequence ID" value="GAA0248483.1"/>
    <property type="molecule type" value="Genomic_DNA"/>
</dbReference>
<dbReference type="Pfam" id="PF01548">
    <property type="entry name" value="DEDD_Tnp_IS110"/>
    <property type="match status" value="1"/>
</dbReference>
<feature type="domain" description="Transposase IS116/IS110/IS902 C-terminal" evidence="3">
    <location>
        <begin position="197"/>
        <end position="280"/>
    </location>
</feature>
<dbReference type="Proteomes" id="UP001500657">
    <property type="component" value="Unassembled WGS sequence"/>
</dbReference>
<comment type="caution">
    <text evidence="4">The sequence shown here is derived from an EMBL/GenBank/DDBJ whole genome shotgun (WGS) entry which is preliminary data.</text>
</comment>
<organism evidence="4 5">
    <name type="scientific">Rhodanobacter caeni</name>
    <dbReference type="NCBI Taxonomy" id="657654"/>
    <lineage>
        <taxon>Bacteria</taxon>
        <taxon>Pseudomonadati</taxon>
        <taxon>Pseudomonadota</taxon>
        <taxon>Gammaproteobacteria</taxon>
        <taxon>Lysobacterales</taxon>
        <taxon>Rhodanobacteraceae</taxon>
        <taxon>Rhodanobacter</taxon>
    </lineage>
</organism>
<accession>A0ABP3E3X8</accession>
<feature type="domain" description="Transposase IS110-like N-terminal" evidence="2">
    <location>
        <begin position="3"/>
        <end position="153"/>
    </location>
</feature>
<dbReference type="InterPro" id="IPR003346">
    <property type="entry name" value="Transposase_20"/>
</dbReference>
<protein>
    <submittedName>
        <fullName evidence="4">IS110 family transposase</fullName>
    </submittedName>
</protein>
<evidence type="ECO:0000313" key="4">
    <source>
        <dbReference type="EMBL" id="GAA0248483.1"/>
    </source>
</evidence>
<keyword evidence="1" id="KW-0175">Coiled coil</keyword>
<dbReference type="RefSeq" id="WP_343882193.1">
    <property type="nucleotide sequence ID" value="NZ_BAAAFO010000002.1"/>
</dbReference>
<reference evidence="5" key="1">
    <citation type="journal article" date="2019" name="Int. J. Syst. Evol. Microbiol.">
        <title>The Global Catalogue of Microorganisms (GCM) 10K type strain sequencing project: providing services to taxonomists for standard genome sequencing and annotation.</title>
        <authorList>
            <consortium name="The Broad Institute Genomics Platform"/>
            <consortium name="The Broad Institute Genome Sequencing Center for Infectious Disease"/>
            <person name="Wu L."/>
            <person name="Ma J."/>
        </authorList>
    </citation>
    <scope>NUCLEOTIDE SEQUENCE [LARGE SCALE GENOMIC DNA]</scope>
    <source>
        <strain evidence="5">JCM 16242</strain>
    </source>
</reference>
<dbReference type="PANTHER" id="PTHR33055:SF3">
    <property type="entry name" value="PUTATIVE TRANSPOSASE FOR IS117-RELATED"/>
    <property type="match status" value="1"/>
</dbReference>
<name>A0ABP3E3X8_9GAMM</name>
<dbReference type="InterPro" id="IPR047650">
    <property type="entry name" value="Transpos_IS110"/>
</dbReference>
<evidence type="ECO:0000256" key="1">
    <source>
        <dbReference type="SAM" id="Coils"/>
    </source>
</evidence>
<sequence length="338" mass="36739">MVVGVDVAKATFDVAVGLAKAGKFQTRAKVANREEGFKELMIWLDKHAPEAAVCMEATGIYHEALASFLVQQGKTVYVANPAQVKYFGKSQLTRTKTDRTDAKLIAQFATSQQAGPKPMSPWTPPTPGQRILRAQVERLDDLKGMERMEANRLDVANDAVRDSVETSLKTLRQQIKALERRIDKHIDQDPGLRHDATLIASIPGIAKTTSASLLAALGDLRRFDAPGKLVAFAGLNPALRESGTLKGQVRISKTGAPGLRAKLYMPAVSAKNHNPIVRAFCERLLARGKLPIVTVCAAMRKLLHLAWGVIHTDTPFDANHARHHSDSTSHASGHCALA</sequence>
<evidence type="ECO:0000313" key="5">
    <source>
        <dbReference type="Proteomes" id="UP001500657"/>
    </source>
</evidence>
<dbReference type="InterPro" id="IPR002525">
    <property type="entry name" value="Transp_IS110-like_N"/>
</dbReference>